<organism evidence="2 3">
    <name type="scientific">Bacteriovorax stolpii</name>
    <name type="common">Bdellovibrio stolpii</name>
    <dbReference type="NCBI Taxonomy" id="960"/>
    <lineage>
        <taxon>Bacteria</taxon>
        <taxon>Pseudomonadati</taxon>
        <taxon>Bdellovibrionota</taxon>
        <taxon>Bacteriovoracia</taxon>
        <taxon>Bacteriovoracales</taxon>
        <taxon>Bacteriovoracaceae</taxon>
        <taxon>Bacteriovorax</taxon>
    </lineage>
</organism>
<keyword evidence="2" id="KW-0808">Transferase</keyword>
<dbReference type="InterPro" id="IPR033655">
    <property type="entry name" value="TGS_RelA/SpoT"/>
</dbReference>
<dbReference type="InterPro" id="IPR012675">
    <property type="entry name" value="Beta-grasp_dom_sf"/>
</dbReference>
<dbReference type="AlphaFoldDB" id="A0A2K9NVI4"/>
<dbReference type="Pfam" id="PF02824">
    <property type="entry name" value="TGS"/>
    <property type="match status" value="1"/>
</dbReference>
<reference evidence="2 3" key="1">
    <citation type="submission" date="2018-01" db="EMBL/GenBank/DDBJ databases">
        <title>Complete genome sequence of Bacteriovorax stolpii DSM12778.</title>
        <authorList>
            <person name="Tang B."/>
            <person name="Chang J."/>
        </authorList>
    </citation>
    <scope>NUCLEOTIDE SEQUENCE [LARGE SCALE GENOMIC DNA]</scope>
    <source>
        <strain evidence="2 3">DSM 12778</strain>
    </source>
</reference>
<dbReference type="CDD" id="cd05399">
    <property type="entry name" value="NT_Rel-Spo_like"/>
    <property type="match status" value="1"/>
</dbReference>
<dbReference type="Gene3D" id="3.10.20.30">
    <property type="match status" value="1"/>
</dbReference>
<dbReference type="Pfam" id="PF13328">
    <property type="entry name" value="HD_4"/>
    <property type="match status" value="1"/>
</dbReference>
<dbReference type="InterPro" id="IPR004811">
    <property type="entry name" value="RelA/Spo_fam"/>
</dbReference>
<sequence>MQQSLDFSHERDLTVDDLVRRVEAYYPDADFVKLRKAFLFAEKAHSGQKRSSGEDYIIHPMNVAATLIKLHMDLDTIMAGFLHDVVEDCNISPQEIEKEFGAGVADLVVGLTKIGKIKFKTKEESQIENFRKMVVAMAKDLRVIIVKLADRMHNMRTLQYVSDEKQKKIAQETLDIYVPLASRLGINSVKSDLEDLCLRFLKPEIYYRLAEKVSMKKSERDAYIRDVISNIKEKLLEYSLHAEVKGRPKHFYSIYKKMTSRGVDFEQVQDLLAFRIIVSNITECYKALGIIHSSYTPIPGRFKDYIAIPKVNNYQSLHTTIMGPKAERIEIQIRTSEMDEVAEAGVAAHWKYKEGLAGKTAPKLDWVQELLEYNKNTDNKAEFLDVIKNDLDLDGVFVFTPNGDVRELKYGATPLDFAYEIHTEVGHHCVGAKVNGKIVPLRHILKSGDSVEILTSKTQTPSKDWLNIAKSSKARSKIKQWLLKVERDENRELGREILEKAFKVFGTSIKALKKNNEFKEMFDELHIIDEEELCVLVGSGKHTAKSIIEHIPSLKEAAAKAEIKELDDKITEIESYSDKMTKNVRKKSLSDNAIIVDGMSDVVVRMARCCNPIPGDSIVGFITRGRGITVHTAQCNRVDAESLIRTIRVSWNKGFSFTHPVSVRVMTQDKPGILSLISKTINNAGINIRSALAKSMPDRKGSFIFEVEVKDYSELLKTISAIESLEEVISVTRV</sequence>
<dbReference type="SMART" id="SM00954">
    <property type="entry name" value="RelA_SpoT"/>
    <property type="match status" value="1"/>
</dbReference>
<comment type="function">
    <text evidence="1">In eubacteria ppGpp (guanosine 3'-diphosphate 5'-diphosphate) is a mediator of the stringent response that coordinates a variety of cellular activities in response to changes in nutritional abundance.</text>
</comment>
<dbReference type="EMBL" id="CP025704">
    <property type="protein sequence ID" value="AUN99510.1"/>
    <property type="molecule type" value="Genomic_DNA"/>
</dbReference>
<dbReference type="SUPFAM" id="SSF81301">
    <property type="entry name" value="Nucleotidyltransferase"/>
    <property type="match status" value="1"/>
</dbReference>
<dbReference type="PROSITE" id="PS51831">
    <property type="entry name" value="HD"/>
    <property type="match status" value="1"/>
</dbReference>
<dbReference type="RefSeq" id="WP_102244801.1">
    <property type="nucleotide sequence ID" value="NZ_CP025704.1"/>
</dbReference>
<comment type="similarity">
    <text evidence="1">Belongs to the relA/spoT family.</text>
</comment>
<dbReference type="PROSITE" id="PS51880">
    <property type="entry name" value="TGS"/>
    <property type="match status" value="1"/>
</dbReference>
<dbReference type="FunFam" id="1.10.3210.10:FF:000001">
    <property type="entry name" value="GTP pyrophosphokinase RelA"/>
    <property type="match status" value="1"/>
</dbReference>
<evidence type="ECO:0000313" key="3">
    <source>
        <dbReference type="Proteomes" id="UP000235584"/>
    </source>
</evidence>
<dbReference type="CDD" id="cd04876">
    <property type="entry name" value="ACT_RelA-SpoT"/>
    <property type="match status" value="1"/>
</dbReference>
<dbReference type="Gene3D" id="3.30.460.10">
    <property type="entry name" value="Beta Polymerase, domain 2"/>
    <property type="match status" value="1"/>
</dbReference>
<accession>A0A2K9NVI4</accession>
<dbReference type="PANTHER" id="PTHR21262">
    <property type="entry name" value="GUANOSINE-3',5'-BIS DIPHOSPHATE 3'-PYROPHOSPHOHYDROLASE"/>
    <property type="match status" value="1"/>
</dbReference>
<dbReference type="KEGG" id="bsto:C0V70_15640"/>
<dbReference type="Pfam" id="PF19296">
    <property type="entry name" value="RelA_AH_RIS"/>
    <property type="match status" value="1"/>
</dbReference>
<dbReference type="InterPro" id="IPR012676">
    <property type="entry name" value="TGS-like"/>
</dbReference>
<dbReference type="InterPro" id="IPR004095">
    <property type="entry name" value="TGS"/>
</dbReference>
<dbReference type="FunFam" id="3.30.460.10:FF:000001">
    <property type="entry name" value="GTP pyrophosphokinase RelA"/>
    <property type="match status" value="1"/>
</dbReference>
<dbReference type="InterPro" id="IPR006674">
    <property type="entry name" value="HD_domain"/>
</dbReference>
<dbReference type="Proteomes" id="UP000235584">
    <property type="component" value="Chromosome"/>
</dbReference>
<dbReference type="InterPro" id="IPR045865">
    <property type="entry name" value="ACT-like_dom_sf"/>
</dbReference>
<dbReference type="GO" id="GO:0008728">
    <property type="term" value="F:GTP diphosphokinase activity"/>
    <property type="evidence" value="ECO:0007669"/>
    <property type="project" value="TreeGrafter"/>
</dbReference>
<dbReference type="PANTHER" id="PTHR21262:SF36">
    <property type="entry name" value="BIFUNCTIONAL (P)PPGPP SYNTHASE_HYDROLASE SPOT"/>
    <property type="match status" value="1"/>
</dbReference>
<dbReference type="GO" id="GO:0005886">
    <property type="term" value="C:plasma membrane"/>
    <property type="evidence" value="ECO:0007669"/>
    <property type="project" value="TreeGrafter"/>
</dbReference>
<gene>
    <name evidence="2" type="ORF">C0V70_15640</name>
</gene>
<proteinExistence type="inferred from homology"/>
<dbReference type="Pfam" id="PF04607">
    <property type="entry name" value="RelA_SpoT"/>
    <property type="match status" value="1"/>
</dbReference>
<dbReference type="GO" id="GO:0008893">
    <property type="term" value="F:guanosine-3',5'-bis(diphosphate) 3'-diphosphatase activity"/>
    <property type="evidence" value="ECO:0007669"/>
    <property type="project" value="TreeGrafter"/>
</dbReference>
<dbReference type="OrthoDB" id="5287211at2"/>
<dbReference type="InterPro" id="IPR043519">
    <property type="entry name" value="NT_sf"/>
</dbReference>
<protein>
    <submittedName>
        <fullName evidence="2">GTP pyrophosphokinase</fullName>
    </submittedName>
</protein>
<dbReference type="CDD" id="cd00077">
    <property type="entry name" value="HDc"/>
    <property type="match status" value="1"/>
</dbReference>
<evidence type="ECO:0000313" key="2">
    <source>
        <dbReference type="EMBL" id="AUN99510.1"/>
    </source>
</evidence>
<dbReference type="GO" id="GO:0015969">
    <property type="term" value="P:guanosine tetraphosphate metabolic process"/>
    <property type="evidence" value="ECO:0007669"/>
    <property type="project" value="InterPro"/>
</dbReference>
<evidence type="ECO:0000256" key="1">
    <source>
        <dbReference type="RuleBase" id="RU003847"/>
    </source>
</evidence>
<dbReference type="PROSITE" id="PS51671">
    <property type="entry name" value="ACT"/>
    <property type="match status" value="1"/>
</dbReference>
<dbReference type="InterPro" id="IPR002912">
    <property type="entry name" value="ACT_dom"/>
</dbReference>
<dbReference type="GO" id="GO:0042594">
    <property type="term" value="P:response to starvation"/>
    <property type="evidence" value="ECO:0007669"/>
    <property type="project" value="TreeGrafter"/>
</dbReference>
<dbReference type="Gene3D" id="1.10.3210.10">
    <property type="entry name" value="Hypothetical protein af1432"/>
    <property type="match status" value="1"/>
</dbReference>
<dbReference type="FunFam" id="3.10.20.30:FF:000002">
    <property type="entry name" value="GTP pyrophosphokinase (RelA/SpoT)"/>
    <property type="match status" value="1"/>
</dbReference>
<dbReference type="SMART" id="SM00471">
    <property type="entry name" value="HDc"/>
    <property type="match status" value="1"/>
</dbReference>
<dbReference type="Gene3D" id="3.30.70.260">
    <property type="match status" value="1"/>
</dbReference>
<dbReference type="SUPFAM" id="SSF55021">
    <property type="entry name" value="ACT-like"/>
    <property type="match status" value="1"/>
</dbReference>
<keyword evidence="2" id="KW-0418">Kinase</keyword>
<dbReference type="InterPro" id="IPR007685">
    <property type="entry name" value="RelA_SpoT"/>
</dbReference>
<dbReference type="InterPro" id="IPR003607">
    <property type="entry name" value="HD/PDEase_dom"/>
</dbReference>
<dbReference type="InterPro" id="IPR045600">
    <property type="entry name" value="RelA/SpoT_AH_RIS"/>
</dbReference>
<dbReference type="GO" id="GO:0015949">
    <property type="term" value="P:nucleobase-containing small molecule interconversion"/>
    <property type="evidence" value="ECO:0007669"/>
    <property type="project" value="UniProtKB-ARBA"/>
</dbReference>
<keyword evidence="3" id="KW-1185">Reference proteome</keyword>
<name>A0A2K9NVI4_BACTC</name>
<dbReference type="CDD" id="cd01668">
    <property type="entry name" value="TGS_RSH"/>
    <property type="match status" value="1"/>
</dbReference>
<dbReference type="SUPFAM" id="SSF109604">
    <property type="entry name" value="HD-domain/PDEase-like"/>
    <property type="match status" value="1"/>
</dbReference>
<dbReference type="NCBIfam" id="TIGR00691">
    <property type="entry name" value="spoT_relA"/>
    <property type="match status" value="1"/>
</dbReference>
<dbReference type="GO" id="GO:0016301">
    <property type="term" value="F:kinase activity"/>
    <property type="evidence" value="ECO:0007669"/>
    <property type="project" value="UniProtKB-KW"/>
</dbReference>
<dbReference type="SUPFAM" id="SSF81271">
    <property type="entry name" value="TGS-like"/>
    <property type="match status" value="1"/>
</dbReference>
<dbReference type="Pfam" id="PF13291">
    <property type="entry name" value="ACT_4"/>
    <property type="match status" value="1"/>
</dbReference>